<dbReference type="Pfam" id="PF06368">
    <property type="entry name" value="Met_asp_mut_E"/>
    <property type="match status" value="1"/>
</dbReference>
<keyword evidence="2" id="KW-0413">Isomerase</keyword>
<dbReference type="EMBL" id="BAAAZO010000002">
    <property type="protein sequence ID" value="GAA3601341.1"/>
    <property type="molecule type" value="Genomic_DNA"/>
</dbReference>
<keyword evidence="3" id="KW-0170">Cobalt</keyword>
<name>A0ABP6ZDU8_9ACTN</name>
<dbReference type="InterPro" id="IPR006396">
    <property type="entry name" value="Glu_mut_E"/>
</dbReference>
<sequence length="436" mass="46125">MTERHSDFGRFVHDAHERGDLVVQPRMGYGDPGRMRAGLAATRQARATTVGTITLDSYTRTGQVEVARQAVERGDDLNGYPIVTHDPDVTGAVLAGLAGPGFPVQVRHGSAQPQQIIAAALRAGLTATEGGPVSYCLPYSRLPLRDSVRNWSQACDILVGGAGAAAHVETFGGCMLGQLCPPGLLVAISVLEGLFLQQHGVRSLSLSYAQQTSPEQDEGAVLALNRLAAELLPGLDLHTVIYGYMGLFPQTPGGARALMADAAGLAVRTGAQRLIVKTAVEAQRIPTIGENVEALEHAAAVARRTTGPADRTDRTRALAAQEVYQEAGTLISAVLELGPDVGSALVRAFDRGVLDIPYCLHPANSRRSTSYLDGDGWLRWGATGGMPLPPSRVGTPGASGAVTSAQLLRDLSYMQRRYDRYPSLPVPAPELVRSTS</sequence>
<evidence type="ECO:0000256" key="1">
    <source>
        <dbReference type="ARBA" id="ARBA00022628"/>
    </source>
</evidence>
<proteinExistence type="predicted"/>
<dbReference type="SUPFAM" id="SSF51703">
    <property type="entry name" value="Cobalamin (vitamin B12)-dependent enzymes"/>
    <property type="match status" value="1"/>
</dbReference>
<dbReference type="PIRSF" id="PIRSF001495">
    <property type="entry name" value="Met_asp_mut_epsi"/>
    <property type="match status" value="1"/>
</dbReference>
<evidence type="ECO:0000313" key="5">
    <source>
        <dbReference type="Proteomes" id="UP001501074"/>
    </source>
</evidence>
<protein>
    <submittedName>
        <fullName evidence="4">Methylaspartate mutase</fullName>
    </submittedName>
</protein>
<dbReference type="InterPro" id="IPR016176">
    <property type="entry name" value="Cbl-dep_enz_cat"/>
</dbReference>
<keyword evidence="1" id="KW-0846">Cobalamin</keyword>
<keyword evidence="5" id="KW-1185">Reference proteome</keyword>
<dbReference type="Proteomes" id="UP001501074">
    <property type="component" value="Unassembled WGS sequence"/>
</dbReference>
<comment type="caution">
    <text evidence="4">The sequence shown here is derived from an EMBL/GenBank/DDBJ whole genome shotgun (WGS) entry which is preliminary data.</text>
</comment>
<gene>
    <name evidence="4" type="ORF">GCM10022223_16310</name>
</gene>
<evidence type="ECO:0000313" key="4">
    <source>
        <dbReference type="EMBL" id="GAA3601341.1"/>
    </source>
</evidence>
<dbReference type="RefSeq" id="WP_231485273.1">
    <property type="nucleotide sequence ID" value="NZ_BAAAZO010000002.1"/>
</dbReference>
<evidence type="ECO:0000256" key="2">
    <source>
        <dbReference type="ARBA" id="ARBA00023235"/>
    </source>
</evidence>
<dbReference type="Gene3D" id="3.20.20.240">
    <property type="entry name" value="Methylmalonyl-CoA mutase"/>
    <property type="match status" value="1"/>
</dbReference>
<accession>A0ABP6ZDU8</accession>
<reference evidence="5" key="1">
    <citation type="journal article" date="2019" name="Int. J. Syst. Evol. Microbiol.">
        <title>The Global Catalogue of Microorganisms (GCM) 10K type strain sequencing project: providing services to taxonomists for standard genome sequencing and annotation.</title>
        <authorList>
            <consortium name="The Broad Institute Genomics Platform"/>
            <consortium name="The Broad Institute Genome Sequencing Center for Infectious Disease"/>
            <person name="Wu L."/>
            <person name="Ma J."/>
        </authorList>
    </citation>
    <scope>NUCLEOTIDE SEQUENCE [LARGE SCALE GENOMIC DNA]</scope>
    <source>
        <strain evidence="5">JCM 16902</strain>
    </source>
</reference>
<organism evidence="4 5">
    <name type="scientific">Kineosporia mesophila</name>
    <dbReference type="NCBI Taxonomy" id="566012"/>
    <lineage>
        <taxon>Bacteria</taxon>
        <taxon>Bacillati</taxon>
        <taxon>Actinomycetota</taxon>
        <taxon>Actinomycetes</taxon>
        <taxon>Kineosporiales</taxon>
        <taxon>Kineosporiaceae</taxon>
        <taxon>Kineosporia</taxon>
    </lineage>
</organism>
<evidence type="ECO:0000256" key="3">
    <source>
        <dbReference type="ARBA" id="ARBA00023285"/>
    </source>
</evidence>